<dbReference type="Proteomes" id="UP000019194">
    <property type="component" value="Unassembled WGS sequence"/>
</dbReference>
<keyword evidence="5" id="KW-0813">Transport</keyword>
<dbReference type="GO" id="GO:0160182">
    <property type="term" value="F:nitrate reductase (quinone) activity"/>
    <property type="evidence" value="ECO:0007669"/>
    <property type="project" value="UniProtKB-EC"/>
</dbReference>
<dbReference type="EMBL" id="CBWP010000089">
    <property type="protein sequence ID" value="CDL41900.1"/>
    <property type="molecule type" value="Genomic_DNA"/>
</dbReference>
<protein>
    <recommendedName>
        <fullName evidence="22">Nitrate reductase molybdenum cofactor assembly chaperone NarJ</fullName>
        <ecNumber evidence="4">1.7.5.1</ecNumber>
    </recommendedName>
    <alternativeName>
        <fullName evidence="23">Redox enzyme maturation protein NarJ</fullName>
    </alternativeName>
</protein>
<feature type="binding site" description="axial binding residue" evidence="24">
    <location>
        <position position="424"/>
    </location>
    <ligand>
        <name>heme b</name>
        <dbReference type="ChEBI" id="CHEBI:60344"/>
        <label>1</label>
    </ligand>
    <ligandPart>
        <name>Fe</name>
        <dbReference type="ChEBI" id="CHEBI:18248"/>
    </ligandPart>
</feature>
<keyword evidence="12 25" id="KW-1133">Transmembrane helix</keyword>
<dbReference type="EC" id="1.7.5.1" evidence="4"/>
<dbReference type="AlphaFoldDB" id="A0A7G2IXW6"/>
<evidence type="ECO:0000256" key="8">
    <source>
        <dbReference type="ARBA" id="ARBA00022617"/>
    </source>
</evidence>
<evidence type="ECO:0000256" key="16">
    <source>
        <dbReference type="ARBA" id="ARBA00023136"/>
    </source>
</evidence>
<dbReference type="InterPro" id="IPR023234">
    <property type="entry name" value="NarG-like_domain"/>
</dbReference>
<feature type="binding site" description="axial binding residue" evidence="24">
    <location>
        <position position="293"/>
    </location>
    <ligand>
        <name>heme b</name>
        <dbReference type="ChEBI" id="CHEBI:60344"/>
        <label>1</label>
    </ligand>
    <ligandPart>
        <name>Fe</name>
        <dbReference type="ChEBI" id="CHEBI:18248"/>
    </ligandPart>
</feature>
<dbReference type="InterPro" id="IPR003765">
    <property type="entry name" value="NO3_reductase_chaperone_NarJ"/>
</dbReference>
<keyword evidence="14 24" id="KW-0408">Iron</keyword>
<evidence type="ECO:0000256" key="12">
    <source>
        <dbReference type="ARBA" id="ARBA00022989"/>
    </source>
</evidence>
<dbReference type="InterPro" id="IPR003816">
    <property type="entry name" value="Nitrate_red_gam"/>
</dbReference>
<keyword evidence="11" id="KW-0249">Electron transport</keyword>
<evidence type="ECO:0000256" key="10">
    <source>
        <dbReference type="ARBA" id="ARBA00022723"/>
    </source>
</evidence>
<keyword evidence="10" id="KW-0479">Metal-binding</keyword>
<dbReference type="FunFam" id="1.10.3480.10:FF:000001">
    <property type="entry name" value="Nitrate reductase molybdenum cofactor assembly chaperone"/>
    <property type="match status" value="1"/>
</dbReference>
<keyword evidence="13 27" id="KW-0560">Oxidoreductase</keyword>
<evidence type="ECO:0000256" key="25">
    <source>
        <dbReference type="SAM" id="Phobius"/>
    </source>
</evidence>
<dbReference type="NCBIfam" id="TIGR00684">
    <property type="entry name" value="narJ"/>
    <property type="match status" value="1"/>
</dbReference>
<dbReference type="InterPro" id="IPR051936">
    <property type="entry name" value="Heme-iron_electron_transfer"/>
</dbReference>
<evidence type="ECO:0000256" key="9">
    <source>
        <dbReference type="ARBA" id="ARBA00022692"/>
    </source>
</evidence>
<dbReference type="SUPFAM" id="SSF89155">
    <property type="entry name" value="TorD-like"/>
    <property type="match status" value="1"/>
</dbReference>
<feature type="binding site" description="axial binding residue" evidence="24">
    <location>
        <position position="442"/>
    </location>
    <ligand>
        <name>heme b</name>
        <dbReference type="ChEBI" id="CHEBI:60344"/>
        <label>1</label>
    </ligand>
    <ligandPart>
        <name>Fe</name>
        <dbReference type="ChEBI" id="CHEBI:18248"/>
    </ligandPart>
</feature>
<dbReference type="FunFam" id="1.20.950.20:FF:000001">
    <property type="entry name" value="Respiratory nitrate reductase subunit gamma"/>
    <property type="match status" value="1"/>
</dbReference>
<evidence type="ECO:0000256" key="11">
    <source>
        <dbReference type="ARBA" id="ARBA00022982"/>
    </source>
</evidence>
<keyword evidence="17" id="KW-0143">Chaperone</keyword>
<evidence type="ECO:0000256" key="5">
    <source>
        <dbReference type="ARBA" id="ARBA00022448"/>
    </source>
</evidence>
<organism evidence="27 28">
    <name type="scientific">Citrobacter freundii</name>
    <dbReference type="NCBI Taxonomy" id="546"/>
    <lineage>
        <taxon>Bacteria</taxon>
        <taxon>Pseudomonadati</taxon>
        <taxon>Pseudomonadota</taxon>
        <taxon>Gammaproteobacteria</taxon>
        <taxon>Enterobacterales</taxon>
        <taxon>Enterobacteriaceae</taxon>
        <taxon>Citrobacter</taxon>
        <taxon>Citrobacter freundii complex</taxon>
    </lineage>
</organism>
<keyword evidence="7" id="KW-0963">Cytoplasm</keyword>
<evidence type="ECO:0000256" key="20">
    <source>
        <dbReference type="ARBA" id="ARBA00063882"/>
    </source>
</evidence>
<comment type="similarity">
    <text evidence="19">Belongs to the NarJ/NarW family.</text>
</comment>
<comment type="catalytic activity">
    <reaction evidence="18">
        <text>nitrate + a quinol = a quinone + nitrite + H2O</text>
        <dbReference type="Rhea" id="RHEA:56144"/>
        <dbReference type="ChEBI" id="CHEBI:15377"/>
        <dbReference type="ChEBI" id="CHEBI:16301"/>
        <dbReference type="ChEBI" id="CHEBI:17632"/>
        <dbReference type="ChEBI" id="CHEBI:24646"/>
        <dbReference type="ChEBI" id="CHEBI:132124"/>
        <dbReference type="EC" id="1.7.5.1"/>
    </reaction>
</comment>
<evidence type="ECO:0000256" key="4">
    <source>
        <dbReference type="ARBA" id="ARBA00012500"/>
    </source>
</evidence>
<evidence type="ECO:0000256" key="22">
    <source>
        <dbReference type="ARBA" id="ARBA00067979"/>
    </source>
</evidence>
<proteinExistence type="inferred from homology"/>
<evidence type="ECO:0000259" key="26">
    <source>
        <dbReference type="Pfam" id="PF02665"/>
    </source>
</evidence>
<feature type="binding site" description="axial binding residue" evidence="24">
    <location>
        <position position="303"/>
    </location>
    <ligand>
        <name>heme b</name>
        <dbReference type="ChEBI" id="CHEBI:60344"/>
        <label>1</label>
    </ligand>
    <ligandPart>
        <name>Fe</name>
        <dbReference type="ChEBI" id="CHEBI:18248"/>
    </ligandPart>
</feature>
<feature type="transmembrane region" description="Helical" evidence="25">
    <location>
        <begin position="326"/>
        <end position="346"/>
    </location>
</feature>
<dbReference type="GO" id="GO:0046872">
    <property type="term" value="F:metal ion binding"/>
    <property type="evidence" value="ECO:0007669"/>
    <property type="project" value="UniProtKB-KW"/>
</dbReference>
<evidence type="ECO:0000256" key="15">
    <source>
        <dbReference type="ARBA" id="ARBA00023063"/>
    </source>
</evidence>
<dbReference type="GO" id="GO:0042128">
    <property type="term" value="P:nitrate assimilation"/>
    <property type="evidence" value="ECO:0007669"/>
    <property type="project" value="UniProtKB-KW"/>
</dbReference>
<dbReference type="Pfam" id="PF02665">
    <property type="entry name" value="Nitrate_red_gam"/>
    <property type="match status" value="1"/>
</dbReference>
<keyword evidence="15" id="KW-0534">Nitrate assimilation</keyword>
<evidence type="ECO:0000256" key="23">
    <source>
        <dbReference type="ARBA" id="ARBA00079760"/>
    </source>
</evidence>
<dbReference type="GO" id="GO:0009055">
    <property type="term" value="F:electron transfer activity"/>
    <property type="evidence" value="ECO:0007669"/>
    <property type="project" value="TreeGrafter"/>
</dbReference>
<evidence type="ECO:0000256" key="2">
    <source>
        <dbReference type="ARBA" id="ARBA00004496"/>
    </source>
</evidence>
<dbReference type="GO" id="GO:0051082">
    <property type="term" value="F:unfolded protein binding"/>
    <property type="evidence" value="ECO:0007669"/>
    <property type="project" value="InterPro"/>
</dbReference>
<feature type="transmembrane region" description="Helical" evidence="25">
    <location>
        <begin position="248"/>
        <end position="267"/>
    </location>
</feature>
<dbReference type="Gene3D" id="1.20.950.20">
    <property type="entry name" value="Transmembrane di-heme cytochromes, Chain C"/>
    <property type="match status" value="1"/>
</dbReference>
<dbReference type="GO" id="GO:0020037">
    <property type="term" value="F:heme binding"/>
    <property type="evidence" value="ECO:0007669"/>
    <property type="project" value="TreeGrafter"/>
</dbReference>
<dbReference type="InterPro" id="IPR036197">
    <property type="entry name" value="NarG-like_sf"/>
</dbReference>
<comment type="subunit">
    <text evidence="21">Binds specifically to the NarG subunit of the apoenzyme complex at two distinct sites, one interfering with membrane anchoring and another being involved in molybdenum insertion.</text>
</comment>
<dbReference type="Pfam" id="PF02613">
    <property type="entry name" value="Nitrate_red_del"/>
    <property type="match status" value="1"/>
</dbReference>
<evidence type="ECO:0000256" key="18">
    <source>
        <dbReference type="ARBA" id="ARBA00048294"/>
    </source>
</evidence>
<reference evidence="27 28" key="1">
    <citation type="submission" date="2013-10" db="EMBL/GenBank/DDBJ databases">
        <title>Antibiotic resistance diversity of beta-lactamase producers in the General Hospital Vienna.</title>
        <authorList>
            <person name="Barisic I."/>
            <person name="Mitteregger D."/>
            <person name="Hirschl A.M."/>
            <person name="Noehammer C."/>
            <person name="Wiesinger-Mayr H."/>
        </authorList>
    </citation>
    <scope>NUCLEOTIDE SEQUENCE [LARGE SCALE GENOMIC DNA]</scope>
    <source>
        <strain evidence="27 28">ISC11</strain>
    </source>
</reference>
<dbReference type="SUPFAM" id="SSF103501">
    <property type="entry name" value="Respiratory nitrate reductase 1 gamma chain"/>
    <property type="match status" value="1"/>
</dbReference>
<evidence type="ECO:0000313" key="27">
    <source>
        <dbReference type="EMBL" id="CDL41900.1"/>
    </source>
</evidence>
<sequence length="462" mass="52315">MIELVIVSRLLEYPDAALWQHQQELFDALASSENLDKEDAQTLGVFLRDLIAQDVLDVQASYSELFDRGRATSLLLFEHVHGESRDRGQAMVDLMAQYEQHGLQLDSRELPDHLPLYLEYLAQLPKSEALGGLQDIAPILALLSARLQQRGSRYAVLFDLLLKLANTVIDSDKVAEKIADEARDDTPQALDAVWEEEQVKFFADQGCGESEISAHQRRFCRGRCAAVSEYHYRRTALMHFLNTFFFDIYPYIAGSVFLIGSWLRYDYGQYTWRAASSQMLDRKGMNLASNLFHIGILGIFAGHFLGMLTPHWMYEAWLPLEVKQKMAMFAGGASGVMCLIGGVLLLKRRLFSPRVRATTTGADILILSLLVIQCALGLLTIPFSAQHMDGSEMMKLVNWAQTVVTFHGGASQYLDGVAFIFRVHLVLGMTLFLLFPFSRLVHIWSVPVEYLTRKYQIVRARH</sequence>
<name>A0A7G2IXW6_CITFR</name>
<dbReference type="InterPro" id="IPR020945">
    <property type="entry name" value="DMSO/NO3_reduct_chaperone"/>
</dbReference>
<feature type="transmembrane region" description="Helical" evidence="25">
    <location>
        <begin position="287"/>
        <end position="306"/>
    </location>
</feature>
<dbReference type="PANTHER" id="PTHR30598">
    <property type="entry name" value="NITRATE REDUCTASE PRIVATE CHAPERONE, REDOX ENZYME MATURATION PROTEIN REMP FAMILY"/>
    <property type="match status" value="1"/>
</dbReference>
<feature type="transmembrane region" description="Helical" evidence="25">
    <location>
        <begin position="366"/>
        <end position="385"/>
    </location>
</feature>
<evidence type="ECO:0000313" key="28">
    <source>
        <dbReference type="Proteomes" id="UP000019194"/>
    </source>
</evidence>
<comment type="subunit">
    <text evidence="20">Dimer of heterotrimers each composed of an alpha, a beta and a gamma chain. Alpha and beta are catalytic chains; gamma chains are involved in binding the enzyme complex to the cytoplasmic membrane.</text>
</comment>
<dbReference type="PANTHER" id="PTHR30598:SF3">
    <property type="entry name" value="RESPIRATORY NITRATE REDUCTASE 1 GAMMA CHAIN"/>
    <property type="match status" value="1"/>
</dbReference>
<comment type="cofactor">
    <cofactor evidence="1">
        <name>heme</name>
        <dbReference type="ChEBI" id="CHEBI:30413"/>
    </cofactor>
</comment>
<feature type="transmembrane region" description="Helical" evidence="25">
    <location>
        <begin position="416"/>
        <end position="435"/>
    </location>
</feature>
<keyword evidence="6" id="KW-1003">Cell membrane</keyword>
<evidence type="ECO:0000256" key="3">
    <source>
        <dbReference type="ARBA" id="ARBA00004651"/>
    </source>
</evidence>
<keyword evidence="8 24" id="KW-0349">Heme</keyword>
<evidence type="ECO:0000256" key="1">
    <source>
        <dbReference type="ARBA" id="ARBA00001971"/>
    </source>
</evidence>
<accession>A0A7G2IXW6</accession>
<dbReference type="GO" id="GO:0009325">
    <property type="term" value="C:nitrate reductase complex"/>
    <property type="evidence" value="ECO:0007669"/>
    <property type="project" value="InterPro"/>
</dbReference>
<comment type="subcellular location">
    <subcellularLocation>
        <location evidence="3">Cell membrane</location>
        <topology evidence="3">Multi-pass membrane protein</topology>
    </subcellularLocation>
    <subcellularLocation>
        <location evidence="2">Cytoplasm</location>
    </subcellularLocation>
</comment>
<evidence type="ECO:0000256" key="19">
    <source>
        <dbReference type="ARBA" id="ARBA00060958"/>
    </source>
</evidence>
<comment type="caution">
    <text evidence="27">The sequence shown here is derived from an EMBL/GenBank/DDBJ whole genome shotgun (WGS) entry which is preliminary data.</text>
</comment>
<dbReference type="GO" id="GO:0005886">
    <property type="term" value="C:plasma membrane"/>
    <property type="evidence" value="ECO:0007669"/>
    <property type="project" value="UniProtKB-SubCell"/>
</dbReference>
<evidence type="ECO:0000256" key="13">
    <source>
        <dbReference type="ARBA" id="ARBA00023002"/>
    </source>
</evidence>
<evidence type="ECO:0000256" key="7">
    <source>
        <dbReference type="ARBA" id="ARBA00022490"/>
    </source>
</evidence>
<feature type="domain" description="NarG-like" evidence="26">
    <location>
        <begin position="242"/>
        <end position="461"/>
    </location>
</feature>
<keyword evidence="16 25" id="KW-0472">Membrane</keyword>
<dbReference type="NCBIfam" id="TIGR00351">
    <property type="entry name" value="narI"/>
    <property type="match status" value="1"/>
</dbReference>
<dbReference type="GO" id="GO:0051131">
    <property type="term" value="P:chaperone-mediated protein complex assembly"/>
    <property type="evidence" value="ECO:0007669"/>
    <property type="project" value="InterPro"/>
</dbReference>
<evidence type="ECO:0000256" key="14">
    <source>
        <dbReference type="ARBA" id="ARBA00023004"/>
    </source>
</evidence>
<evidence type="ECO:0000256" key="6">
    <source>
        <dbReference type="ARBA" id="ARBA00022475"/>
    </source>
</evidence>
<dbReference type="GO" id="GO:0019645">
    <property type="term" value="P:anaerobic electron transport chain"/>
    <property type="evidence" value="ECO:0007669"/>
    <property type="project" value="TreeGrafter"/>
</dbReference>
<evidence type="ECO:0000256" key="17">
    <source>
        <dbReference type="ARBA" id="ARBA00023186"/>
    </source>
</evidence>
<evidence type="ECO:0000256" key="24">
    <source>
        <dbReference type="PIRSR" id="PIRSR603816-1"/>
    </source>
</evidence>
<dbReference type="Gene3D" id="1.10.3480.10">
    <property type="entry name" value="TorD-like"/>
    <property type="match status" value="1"/>
</dbReference>
<keyword evidence="9 25" id="KW-0812">Transmembrane</keyword>
<dbReference type="GO" id="GO:0005737">
    <property type="term" value="C:cytoplasm"/>
    <property type="evidence" value="ECO:0007669"/>
    <property type="project" value="UniProtKB-SubCell"/>
</dbReference>
<dbReference type="InterPro" id="IPR036411">
    <property type="entry name" value="TorD-like_sf"/>
</dbReference>
<evidence type="ECO:0000256" key="21">
    <source>
        <dbReference type="ARBA" id="ARBA00063916"/>
    </source>
</evidence>